<comment type="similarity">
    <text evidence="5">Belongs to the class-II pyridoxal-phosphate-dependent aminotransferase family. MalY/PatB cystathionine beta-lyase subfamily.</text>
</comment>
<feature type="domain" description="Aminotransferase class I/classII large" evidence="6">
    <location>
        <begin position="66"/>
        <end position="393"/>
    </location>
</feature>
<comment type="cofactor">
    <cofactor evidence="1">
        <name>pyridoxal 5'-phosphate</name>
        <dbReference type="ChEBI" id="CHEBI:597326"/>
    </cofactor>
</comment>
<dbReference type="Pfam" id="PF00155">
    <property type="entry name" value="Aminotran_1_2"/>
    <property type="match status" value="1"/>
</dbReference>
<dbReference type="SUPFAM" id="SSF53383">
    <property type="entry name" value="PLP-dependent transferases"/>
    <property type="match status" value="1"/>
</dbReference>
<dbReference type="EMBL" id="PGEZ01000001">
    <property type="protein sequence ID" value="PJJ56838.1"/>
    <property type="molecule type" value="Genomic_DNA"/>
</dbReference>
<keyword evidence="3" id="KW-0663">Pyridoxal phosphate</keyword>
<dbReference type="Proteomes" id="UP000230842">
    <property type="component" value="Unassembled WGS sequence"/>
</dbReference>
<keyword evidence="4 7" id="KW-0456">Lyase</keyword>
<dbReference type="PANTHER" id="PTHR43525:SF2">
    <property type="entry name" value="CYSTATHIONINE BETA-LYASE-RELATED"/>
    <property type="match status" value="1"/>
</dbReference>
<name>A0A0B2BFU3_9ACTN</name>
<evidence type="ECO:0000256" key="5">
    <source>
        <dbReference type="ARBA" id="ARBA00037974"/>
    </source>
</evidence>
<dbReference type="EC" id="4.4.1.13" evidence="2"/>
<dbReference type="InterPro" id="IPR004839">
    <property type="entry name" value="Aminotransferase_I/II_large"/>
</dbReference>
<dbReference type="RefSeq" id="WP_039349433.1">
    <property type="nucleotide sequence ID" value="NZ_PGEZ01000001.1"/>
</dbReference>
<dbReference type="InterPro" id="IPR015424">
    <property type="entry name" value="PyrdxlP-dep_Trfase"/>
</dbReference>
<evidence type="ECO:0000256" key="2">
    <source>
        <dbReference type="ARBA" id="ARBA00012224"/>
    </source>
</evidence>
<dbReference type="InterPro" id="IPR015422">
    <property type="entry name" value="PyrdxlP-dep_Trfase_small"/>
</dbReference>
<dbReference type="PANTHER" id="PTHR43525">
    <property type="entry name" value="PROTEIN MALY"/>
    <property type="match status" value="1"/>
</dbReference>
<comment type="caution">
    <text evidence="7">The sequence shown here is derived from an EMBL/GenBank/DDBJ whole genome shotgun (WGS) entry which is preliminary data.</text>
</comment>
<dbReference type="InterPro" id="IPR015421">
    <property type="entry name" value="PyrdxlP-dep_Trfase_major"/>
</dbReference>
<protein>
    <recommendedName>
        <fullName evidence="2">cysteine-S-conjugate beta-lyase</fullName>
        <ecNumber evidence="2">4.4.1.13</ecNumber>
    </recommendedName>
</protein>
<sequence length="398" mass="41705">MSVPNPFEQLAVSDLRRRSSLKWSLFEPDVLPLWVAEMDAPLAEPVVRVLTDAAVRGDVGYPYGPAYAEAFADFAARRWGFDGVEVTRTALVPDVMNGVREAIRLVTGPGDAVVVSPPVYPPFFAFVAHAERRVVEAPLGADGRLDLDALEIAFDAATRAPGTRGSSTGGRRRAAYVLCNPHNPTGVAHTRSELEAVAALAERYGVRVVADEIHGPLVLSGATFVPFLSVEGAESAFVVTSASKAWNLAGAKAGLLIAGPGAVADLARLPEVVAHGASQLGVVAHTAALRDGGPWLDAAIGGLEGTRSLLADLLATRLPQVRWRRSEATYLAWLDVSALDLGGEHPEGPAAEILERGRVALNSGVPFGTGGAGHVRLNYATSAGVLTEAVERVAALVD</sequence>
<reference evidence="7 8" key="1">
    <citation type="submission" date="2017-11" db="EMBL/GenBank/DDBJ databases">
        <title>Genomic Encyclopedia of Archaeal and Bacterial Type Strains, Phase II (KMG-II): From Individual Species to Whole Genera.</title>
        <authorList>
            <person name="Goeker M."/>
        </authorList>
    </citation>
    <scope>NUCLEOTIDE SEQUENCE [LARGE SCALE GENOMIC DNA]</scope>
    <source>
        <strain evidence="7 8">DSM 27763</strain>
    </source>
</reference>
<dbReference type="InterPro" id="IPR051798">
    <property type="entry name" value="Class-II_PLP-Dep_Aminotrans"/>
</dbReference>
<dbReference type="GO" id="GO:0047804">
    <property type="term" value="F:cysteine-S-conjugate beta-lyase activity"/>
    <property type="evidence" value="ECO:0007669"/>
    <property type="project" value="UniProtKB-EC"/>
</dbReference>
<dbReference type="Gene3D" id="3.40.640.10">
    <property type="entry name" value="Type I PLP-dependent aspartate aminotransferase-like (Major domain)"/>
    <property type="match status" value="1"/>
</dbReference>
<accession>A0A0B2BFU3</accession>
<dbReference type="CDD" id="cd00609">
    <property type="entry name" value="AAT_like"/>
    <property type="match status" value="1"/>
</dbReference>
<dbReference type="GO" id="GO:0030170">
    <property type="term" value="F:pyridoxal phosphate binding"/>
    <property type="evidence" value="ECO:0007669"/>
    <property type="project" value="InterPro"/>
</dbReference>
<evidence type="ECO:0000259" key="6">
    <source>
        <dbReference type="Pfam" id="PF00155"/>
    </source>
</evidence>
<dbReference type="AlphaFoldDB" id="A0A0B2BFU3"/>
<organism evidence="7 8">
    <name type="scientific">Mumia flava</name>
    <dbReference type="NCBI Taxonomy" id="1348852"/>
    <lineage>
        <taxon>Bacteria</taxon>
        <taxon>Bacillati</taxon>
        <taxon>Actinomycetota</taxon>
        <taxon>Actinomycetes</taxon>
        <taxon>Propionibacteriales</taxon>
        <taxon>Nocardioidaceae</taxon>
        <taxon>Mumia</taxon>
    </lineage>
</organism>
<evidence type="ECO:0000313" key="8">
    <source>
        <dbReference type="Proteomes" id="UP000230842"/>
    </source>
</evidence>
<evidence type="ECO:0000256" key="1">
    <source>
        <dbReference type="ARBA" id="ARBA00001933"/>
    </source>
</evidence>
<evidence type="ECO:0000256" key="3">
    <source>
        <dbReference type="ARBA" id="ARBA00022898"/>
    </source>
</evidence>
<proteinExistence type="inferred from homology"/>
<dbReference type="Gene3D" id="3.90.1150.10">
    <property type="entry name" value="Aspartate Aminotransferase, domain 1"/>
    <property type="match status" value="1"/>
</dbReference>
<gene>
    <name evidence="7" type="ORF">CLV56_1051</name>
</gene>
<keyword evidence="8" id="KW-1185">Reference proteome</keyword>
<evidence type="ECO:0000256" key="4">
    <source>
        <dbReference type="ARBA" id="ARBA00023239"/>
    </source>
</evidence>
<evidence type="ECO:0000313" key="7">
    <source>
        <dbReference type="EMBL" id="PJJ56838.1"/>
    </source>
</evidence>